<reference evidence="1 2" key="1">
    <citation type="journal article" date="2022" name="bioRxiv">
        <title>Genomics of Preaxostyla Flagellates Illuminates Evolutionary Transitions and the Path Towards Mitochondrial Loss.</title>
        <authorList>
            <person name="Novak L.V.F."/>
            <person name="Treitli S.C."/>
            <person name="Pyrih J."/>
            <person name="Halakuc P."/>
            <person name="Pipaliya S.V."/>
            <person name="Vacek V."/>
            <person name="Brzon O."/>
            <person name="Soukal P."/>
            <person name="Eme L."/>
            <person name="Dacks J.B."/>
            <person name="Karnkowska A."/>
            <person name="Elias M."/>
            <person name="Hampl V."/>
        </authorList>
    </citation>
    <scope>NUCLEOTIDE SEQUENCE [LARGE SCALE GENOMIC DNA]</scope>
    <source>
        <strain evidence="1">NAU3</strain>
        <tissue evidence="1">Gut</tissue>
    </source>
</reference>
<accession>A0ABQ9X1C5</accession>
<sequence>MCTLDPLAFFLLSSNFQTVGCHRLSSNHITTCHSICSSRTRDFTGQSCFHCSHYSHPRQQNSHRLNFIPGSFEMEKTQMEFTLTQPPIHTTHLNITLRASCTGSSQSILDLRY</sequence>
<organism evidence="1 2">
    <name type="scientific">Blattamonas nauphoetae</name>
    <dbReference type="NCBI Taxonomy" id="2049346"/>
    <lineage>
        <taxon>Eukaryota</taxon>
        <taxon>Metamonada</taxon>
        <taxon>Preaxostyla</taxon>
        <taxon>Oxymonadida</taxon>
        <taxon>Blattamonas</taxon>
    </lineage>
</organism>
<evidence type="ECO:0000313" key="1">
    <source>
        <dbReference type="EMBL" id="KAK2945480.1"/>
    </source>
</evidence>
<dbReference type="Proteomes" id="UP001281761">
    <property type="component" value="Unassembled WGS sequence"/>
</dbReference>
<proteinExistence type="predicted"/>
<comment type="caution">
    <text evidence="1">The sequence shown here is derived from an EMBL/GenBank/DDBJ whole genome shotgun (WGS) entry which is preliminary data.</text>
</comment>
<keyword evidence="2" id="KW-1185">Reference proteome</keyword>
<name>A0ABQ9X1C5_9EUKA</name>
<protein>
    <submittedName>
        <fullName evidence="1">Uncharacterized protein</fullName>
    </submittedName>
</protein>
<evidence type="ECO:0000313" key="2">
    <source>
        <dbReference type="Proteomes" id="UP001281761"/>
    </source>
</evidence>
<dbReference type="EMBL" id="JARBJD010000259">
    <property type="protein sequence ID" value="KAK2945480.1"/>
    <property type="molecule type" value="Genomic_DNA"/>
</dbReference>
<gene>
    <name evidence="1" type="ORF">BLNAU_19609</name>
</gene>